<sequence>MMRNQRSLRNEIRVQAAACPTGRGGGAVIIVVVSLMTTLLFLGLFFYSWTSQERATAEFYGNTDPLEVDPDPIFDFGLQQVISHTESSRQNSALYGSRWSMLSHVIGTMNADGTPTDLIPYNGNGISVRIDPSLITSTWRTSNDANKDGHVDITTAPTTMSKTFWFDYLGNNSYSAATQAELLLMNFSLRANGGTDYTSNTSFQFSPDAGYTYPDVNSLFLSYEDSASGVTIPSYFRPQYLPGMRGSQNGFNNLYTDSNYAAMVLRPHQSHAYVAAGSLTAGDNANRRFLVTAQAAKSGDQSRVLAAFPFNVDVDNDGNSNECGILSSPPSVGSTSRTLEFDADADGDGIRDSIYMDLDHPIVDLPGGRQVMPLFYFKVVDADGLLNVNTHGNLNLNRTVAGSSYPDSGYGYSHPYGNDTSSGNIRSIHTSNLGLSSTEINPTYALFSDPNNSSYLSSSDQDLALKVHGSIFGFTPSSYYTTASARNRMAATANMELAMLLKGHTDPYGGSPYLGRWSTGAGTETVAFTTMAGTTSTDDDSDYQRGGRFRTDTYLNPLVQPPFVHPLDYIGQAQYPHATTYNEPRRSLGGTPTTGSPAVWPNYDPKWQETDETLSANYSGVHSLRASSTALQSNADSTALTDEPDEIVIEPGQRNYAKDRPFEPGEMAALHLSNTSWASASQHSRLRNLAPMNFEYSRQAEAIRRQFTTDSWDRKELCYPASFNRQWEFTDNGTARFPPSFGSITSRHERISSSNNAAAATSIVDPFRPVIRRLLTVPIAQEVANTAGLTFDSTPAKNNFNSQQKLPQQKLNINRLLVNFDRAGNPIYRELTPHSAFTSADTDTNSYLFNSGAIRPVQHDHLTTYDGSTPITTNYYDTSDALNHLEPNIPAAAGGFAACPFSAASSDKFAQEVWARYDRQRLARDIYVLLYTTAWGGSTFNPTTTTPSYTNLNPLNLGFVDVDSDGYVDAVREMAQFAVNYVDALDRDNTITRFDYDPNLTDGWQAGSTETVYGVEGETLSFSEVLMLLVPRNSTDRARTLVEEENDADHEFLYVELRNSSPFTINLRDDSWRIVRVLHNGSAADTVAEVEIRGSPRSAGGAIGPGENFYISCHDGSAKYGGGGVPMPSDFYVDFQNGSELECAIPKANTSAVVSSNSSAPPRPLADLDLSWSDATYPHQNFYTFTKRIAGGTTTLVQPGGSMTPATPVQFDLVLQRKRNLQQAAFSADTEWVEIDRFFVDTGDWQSFSPATDSQADVATALSSVNSMERRQPLDGRKTSSTAPPPQQHTFSTSDVTYYVSAATVHQKNASLPTSQFTLFQPHFDRDFASPIDLLSVPLYGPPTLASAAAYNLQIHGSTPQRFSRLGLATGHWTAAIRFLNPQQTYPTTPTDYYTNGGDINNNSPANYQNTWYRLLNFISAEPNQNQFGEQNFAQSRRDPGKLNLNMLRHESVMAGLIDDRVHLDPFGRFANSTPYPMTWDVLDASPFTGATQSYPYYPNVNRVWHQQLLIARDGLDPVLTNLSATQNSNIPVPGLPGSSPFRPAANVDPAAAAADDAIDNGLLREAPGVRTTLNERGFGIFDARTVDDFEGSNFTVDYHTARRLLAKVANQTTTRSHVFVIHAGYDLFEAHQPTGSTVQIGGKADDLPGRRMFLVVDMSRLEEAYYDSDPSDSVPGTFDFRKFIIHRQLLP</sequence>
<keyword evidence="2" id="KW-0812">Transmembrane</keyword>
<feature type="region of interest" description="Disordered" evidence="1">
    <location>
        <begin position="580"/>
        <end position="599"/>
    </location>
</feature>
<dbReference type="Proteomes" id="UP000199518">
    <property type="component" value="Unassembled WGS sequence"/>
</dbReference>
<name>A0A1I3RZE4_9PLAN</name>
<accession>A0A1I3RZE4</accession>
<dbReference type="OrthoDB" id="219623at2"/>
<protein>
    <submittedName>
        <fullName evidence="3">Uncharacterized protein</fullName>
    </submittedName>
</protein>
<evidence type="ECO:0000313" key="4">
    <source>
        <dbReference type="Proteomes" id="UP000199518"/>
    </source>
</evidence>
<feature type="region of interest" description="Disordered" evidence="1">
    <location>
        <begin position="1265"/>
        <end position="1290"/>
    </location>
</feature>
<evidence type="ECO:0000313" key="3">
    <source>
        <dbReference type="EMBL" id="SFJ50689.1"/>
    </source>
</evidence>
<feature type="transmembrane region" description="Helical" evidence="2">
    <location>
        <begin position="27"/>
        <end position="49"/>
    </location>
</feature>
<evidence type="ECO:0000256" key="1">
    <source>
        <dbReference type="SAM" id="MobiDB-lite"/>
    </source>
</evidence>
<gene>
    <name evidence="3" type="ORF">SAMN05421753_12224</name>
</gene>
<organism evidence="3 4">
    <name type="scientific">Planctomicrobium piriforme</name>
    <dbReference type="NCBI Taxonomy" id="1576369"/>
    <lineage>
        <taxon>Bacteria</taxon>
        <taxon>Pseudomonadati</taxon>
        <taxon>Planctomycetota</taxon>
        <taxon>Planctomycetia</taxon>
        <taxon>Planctomycetales</taxon>
        <taxon>Planctomycetaceae</taxon>
        <taxon>Planctomicrobium</taxon>
    </lineage>
</organism>
<feature type="compositionally biased region" description="Basic and acidic residues" evidence="1">
    <location>
        <begin position="1268"/>
        <end position="1278"/>
    </location>
</feature>
<dbReference type="STRING" id="1576369.SAMN05421753_12224"/>
<keyword evidence="2" id="KW-0472">Membrane</keyword>
<evidence type="ECO:0000256" key="2">
    <source>
        <dbReference type="SAM" id="Phobius"/>
    </source>
</evidence>
<reference evidence="4" key="1">
    <citation type="submission" date="2016-10" db="EMBL/GenBank/DDBJ databases">
        <authorList>
            <person name="Varghese N."/>
            <person name="Submissions S."/>
        </authorList>
    </citation>
    <scope>NUCLEOTIDE SEQUENCE [LARGE SCALE GENOMIC DNA]</scope>
    <source>
        <strain evidence="4">DSM 26348</strain>
    </source>
</reference>
<proteinExistence type="predicted"/>
<dbReference type="RefSeq" id="WP_092056327.1">
    <property type="nucleotide sequence ID" value="NZ_FOQD01000022.1"/>
</dbReference>
<dbReference type="EMBL" id="FOQD01000022">
    <property type="protein sequence ID" value="SFJ50689.1"/>
    <property type="molecule type" value="Genomic_DNA"/>
</dbReference>
<keyword evidence="2" id="KW-1133">Transmembrane helix</keyword>
<keyword evidence="4" id="KW-1185">Reference proteome</keyword>